<comment type="caution">
    <text evidence="5">The sequence shown here is derived from an EMBL/GenBank/DDBJ whole genome shotgun (WGS) entry which is preliminary data.</text>
</comment>
<dbReference type="PANTHER" id="PTHR31469">
    <property type="entry name" value="OS07G0633600 PROTEIN"/>
    <property type="match status" value="1"/>
</dbReference>
<evidence type="ECO:0000313" key="6">
    <source>
        <dbReference type="Proteomes" id="UP001189429"/>
    </source>
</evidence>
<dbReference type="PANTHER" id="PTHR31469:SF8">
    <property type="entry name" value="OS07G0641000 PROTEIN"/>
    <property type="match status" value="1"/>
</dbReference>
<sequence>RRWPRPGPSPRGALVHIPYLQYLRTATPPAAGRRGGPPWHMPPRTVARLGRLLAALPAAAALRFGLPKAKGGGVAGPGGVHWTRPKTTSVTGERSREVSLLAGLESSYASSDAAADALHQEQFKVSLTWYEADVATLMQPWRKPKRAKARSGSGYLFFDTDPGGFNNIRMAFEYFIDVAKRSNRTLVLPPPEGWYLVDWGPTQSHASNYEGKHWIKGGGRSSYADFWDIESLRSEVDVITAQEFYDLERDRLKIPEDAEPARQSNNQPDPNRWKLWLSHGAKLARDPSVAPGPGTRVLGKQMDKVCRTPYDVAASDAVLVNIPAYIFDDDVRLHRVVRKDATELRYLMCQPTDGFRQLPLHYRATFYNMAAGPISTLGLQNYLALHLRRNDFQFQQAPEDPTALVEQIHKEALPQDRV</sequence>
<feature type="non-terminal residue" evidence="5">
    <location>
        <position position="418"/>
    </location>
</feature>
<keyword evidence="1" id="KW-0808">Transferase</keyword>
<evidence type="ECO:0000256" key="3">
    <source>
        <dbReference type="ARBA" id="ARBA00023277"/>
    </source>
</evidence>
<evidence type="ECO:0000256" key="4">
    <source>
        <dbReference type="SAM" id="MobiDB-lite"/>
    </source>
</evidence>
<keyword evidence="3" id="KW-0119">Carbohydrate metabolism</keyword>
<feature type="region of interest" description="Disordered" evidence="4">
    <location>
        <begin position="71"/>
        <end position="94"/>
    </location>
</feature>
<gene>
    <name evidence="5" type="ORF">PCOR1329_LOCUS10851</name>
</gene>
<reference evidence="5" key="1">
    <citation type="submission" date="2023-10" db="EMBL/GenBank/DDBJ databases">
        <authorList>
            <person name="Chen Y."/>
            <person name="Shah S."/>
            <person name="Dougan E. K."/>
            <person name="Thang M."/>
            <person name="Chan C."/>
        </authorList>
    </citation>
    <scope>NUCLEOTIDE SEQUENCE [LARGE SCALE GENOMIC DNA]</scope>
</reference>
<evidence type="ECO:0000313" key="5">
    <source>
        <dbReference type="EMBL" id="CAK0803819.1"/>
    </source>
</evidence>
<protein>
    <submittedName>
        <fullName evidence="5">Uncharacterized protein</fullName>
    </submittedName>
</protein>
<accession>A0ABN9QD09</accession>
<dbReference type="EMBL" id="CAUYUJ010003100">
    <property type="protein sequence ID" value="CAK0803819.1"/>
    <property type="molecule type" value="Genomic_DNA"/>
</dbReference>
<name>A0ABN9QD09_9DINO</name>
<dbReference type="Gene3D" id="3.40.50.11340">
    <property type="match status" value="1"/>
</dbReference>
<organism evidence="5 6">
    <name type="scientific">Prorocentrum cordatum</name>
    <dbReference type="NCBI Taxonomy" id="2364126"/>
    <lineage>
        <taxon>Eukaryota</taxon>
        <taxon>Sar</taxon>
        <taxon>Alveolata</taxon>
        <taxon>Dinophyceae</taxon>
        <taxon>Prorocentrales</taxon>
        <taxon>Prorocentraceae</taxon>
        <taxon>Prorocentrum</taxon>
    </lineage>
</organism>
<evidence type="ECO:0000256" key="1">
    <source>
        <dbReference type="ARBA" id="ARBA00022679"/>
    </source>
</evidence>
<dbReference type="Pfam" id="PF10250">
    <property type="entry name" value="O-FucT"/>
    <property type="match status" value="1"/>
</dbReference>
<dbReference type="InterPro" id="IPR019378">
    <property type="entry name" value="GDP-Fuc_O-FucTrfase"/>
</dbReference>
<dbReference type="Proteomes" id="UP001189429">
    <property type="component" value="Unassembled WGS sequence"/>
</dbReference>
<feature type="non-terminal residue" evidence="5">
    <location>
        <position position="1"/>
    </location>
</feature>
<keyword evidence="6" id="KW-1185">Reference proteome</keyword>
<keyword evidence="2" id="KW-0294">Fucose metabolism</keyword>
<proteinExistence type="predicted"/>
<evidence type="ECO:0000256" key="2">
    <source>
        <dbReference type="ARBA" id="ARBA00023253"/>
    </source>
</evidence>